<dbReference type="RefSeq" id="WP_074559053.1">
    <property type="nucleotide sequence ID" value="NZ_FMYE01000035.1"/>
</dbReference>
<dbReference type="CDD" id="cd00854">
    <property type="entry name" value="NagA"/>
    <property type="match status" value="1"/>
</dbReference>
<proteinExistence type="inferred from homology"/>
<dbReference type="PANTHER" id="PTHR11113:SF14">
    <property type="entry name" value="N-ACETYLGLUCOSAMINE-6-PHOSPHATE DEACETYLASE"/>
    <property type="match status" value="1"/>
</dbReference>
<dbReference type="GO" id="GO:0046872">
    <property type="term" value="F:metal ion binding"/>
    <property type="evidence" value="ECO:0007669"/>
    <property type="project" value="UniProtKB-KW"/>
</dbReference>
<comment type="cofactor">
    <cofactor evidence="7">
        <name>a divalent metal cation</name>
        <dbReference type="ChEBI" id="CHEBI:60240"/>
    </cofactor>
    <text evidence="7">Binds 1 divalent metal cation per subunit.</text>
</comment>
<dbReference type="Proteomes" id="UP000183670">
    <property type="component" value="Unassembled WGS sequence"/>
</dbReference>
<evidence type="ECO:0000313" key="9">
    <source>
        <dbReference type="EMBL" id="SDB78158.1"/>
    </source>
</evidence>
<feature type="binding site" evidence="7">
    <location>
        <position position="135"/>
    </location>
    <ligand>
        <name>Zn(2+)</name>
        <dbReference type="ChEBI" id="CHEBI:29105"/>
    </ligand>
</feature>
<keyword evidence="4 5" id="KW-0119">Carbohydrate metabolism</keyword>
<reference evidence="9 10" key="1">
    <citation type="submission" date="2016-10" db="EMBL/GenBank/DDBJ databases">
        <authorList>
            <person name="de Groot N.N."/>
        </authorList>
    </citation>
    <scope>NUCLEOTIDE SEQUENCE [LARGE SCALE GENOMIC DNA]</scope>
    <source>
        <strain evidence="9 10">NLAE-zl-C500</strain>
    </source>
</reference>
<evidence type="ECO:0000256" key="4">
    <source>
        <dbReference type="ARBA" id="ARBA00023277"/>
    </source>
</evidence>
<dbReference type="Gene3D" id="2.30.40.10">
    <property type="entry name" value="Urease, subunit C, domain 1"/>
    <property type="match status" value="1"/>
</dbReference>
<evidence type="ECO:0000256" key="3">
    <source>
        <dbReference type="ARBA" id="ARBA00022801"/>
    </source>
</evidence>
<name>A0A1G6G838_BACOV</name>
<dbReference type="SUPFAM" id="SSF51338">
    <property type="entry name" value="Composite domain of metallo-dependent hydrolases"/>
    <property type="match status" value="1"/>
</dbReference>
<dbReference type="Pfam" id="PF01979">
    <property type="entry name" value="Amidohydro_1"/>
    <property type="match status" value="1"/>
</dbReference>
<evidence type="ECO:0000256" key="1">
    <source>
        <dbReference type="ARBA" id="ARBA00010716"/>
    </source>
</evidence>
<dbReference type="InterPro" id="IPR032466">
    <property type="entry name" value="Metal_Hydrolase"/>
</dbReference>
<dbReference type="PANTHER" id="PTHR11113">
    <property type="entry name" value="N-ACETYLGLUCOSAMINE-6-PHOSPHATE DEACETYLASE"/>
    <property type="match status" value="1"/>
</dbReference>
<evidence type="ECO:0000256" key="6">
    <source>
        <dbReference type="PIRSR" id="PIRSR038994-1"/>
    </source>
</evidence>
<dbReference type="InterPro" id="IPR011059">
    <property type="entry name" value="Metal-dep_hydrolase_composite"/>
</dbReference>
<organism evidence="9 10">
    <name type="scientific">Bacteroides ovatus</name>
    <dbReference type="NCBI Taxonomy" id="28116"/>
    <lineage>
        <taxon>Bacteria</taxon>
        <taxon>Pseudomonadati</taxon>
        <taxon>Bacteroidota</taxon>
        <taxon>Bacteroidia</taxon>
        <taxon>Bacteroidales</taxon>
        <taxon>Bacteroidaceae</taxon>
        <taxon>Bacteroides</taxon>
    </lineage>
</organism>
<dbReference type="InterPro" id="IPR006680">
    <property type="entry name" value="Amidohydro-rel"/>
</dbReference>
<dbReference type="Gene3D" id="3.20.20.140">
    <property type="entry name" value="Metal-dependent hydrolases"/>
    <property type="match status" value="1"/>
</dbReference>
<dbReference type="InterPro" id="IPR003764">
    <property type="entry name" value="GlcNAc_6-P_deAcase"/>
</dbReference>
<dbReference type="GO" id="GO:0008448">
    <property type="term" value="F:N-acetylglucosamine-6-phosphate deacetylase activity"/>
    <property type="evidence" value="ECO:0007669"/>
    <property type="project" value="InterPro"/>
</dbReference>
<evidence type="ECO:0000313" key="10">
    <source>
        <dbReference type="Proteomes" id="UP000183670"/>
    </source>
</evidence>
<evidence type="ECO:0000256" key="7">
    <source>
        <dbReference type="PIRSR" id="PIRSR038994-3"/>
    </source>
</evidence>
<dbReference type="GO" id="GO:0006046">
    <property type="term" value="P:N-acetylglucosamine catabolic process"/>
    <property type="evidence" value="ECO:0007669"/>
    <property type="project" value="TreeGrafter"/>
</dbReference>
<evidence type="ECO:0000256" key="2">
    <source>
        <dbReference type="ARBA" id="ARBA00022723"/>
    </source>
</evidence>
<feature type="binding site" evidence="7">
    <location>
        <position position="221"/>
    </location>
    <ligand>
        <name>Zn(2+)</name>
        <dbReference type="ChEBI" id="CHEBI:29105"/>
    </ligand>
</feature>
<feature type="active site" description="Proton donor/acceptor" evidence="6">
    <location>
        <position position="283"/>
    </location>
</feature>
<dbReference type="NCBIfam" id="TIGR00221">
    <property type="entry name" value="nagA"/>
    <property type="match status" value="1"/>
</dbReference>
<dbReference type="AlphaFoldDB" id="A0A1G6G838"/>
<protein>
    <submittedName>
        <fullName evidence="9">N-acetylglucosamine-6-phosphate deacetylase</fullName>
    </submittedName>
</protein>
<evidence type="ECO:0000256" key="5">
    <source>
        <dbReference type="PIRNR" id="PIRNR038994"/>
    </source>
</evidence>
<keyword evidence="2 7" id="KW-0479">Metal-binding</keyword>
<sequence length="394" mass="43245">METKKGKIIRIFNGEIITPEKNLGIGTVLISEGKIIGVEPGNYEVADSVEYDAQGGFIAPGFIDLHTHGAGGSDFMDCTEEDCLTIAREHLRHGTTLLYPTTLASDNQELLRFLDVYDRVKRQNAGAAFGGLHLEGPYFAYAFRGAQDPRYLRNPAPEEYMEILDRSQDIVRWSIAPELPGALAFGDLLQKRGILPSIAHTDAIYEDVVEAVRHGFTHITHFYSCMNGITRRNAYRYAGCIEAGYLLDDITIELIADSIHVPAPLMKLAVKNKGAAKIALVTDSMRGAGMPEGKSILGSRSKGQEVIIEGGVAKMPDRQSFAGSVATADRLVRNMYQLGERPIEEAVCMMSLTPATIMGIQQKKGKIATGYDADIVIFNADIQIQRVFINGQQY</sequence>
<accession>A0A1G6G838</accession>
<comment type="similarity">
    <text evidence="1 5">Belongs to the metallo-dependent hydrolases superfamily. NagA family.</text>
</comment>
<keyword evidence="3 5" id="KW-0378">Hydrolase</keyword>
<dbReference type="SUPFAM" id="SSF51556">
    <property type="entry name" value="Metallo-dependent hydrolases"/>
    <property type="match status" value="1"/>
</dbReference>
<feature type="domain" description="Amidohydrolase-related" evidence="8">
    <location>
        <begin position="57"/>
        <end position="392"/>
    </location>
</feature>
<feature type="binding site" evidence="7">
    <location>
        <position position="200"/>
    </location>
    <ligand>
        <name>Zn(2+)</name>
        <dbReference type="ChEBI" id="CHEBI:29105"/>
    </ligand>
</feature>
<dbReference type="EMBL" id="FMYE01000035">
    <property type="protein sequence ID" value="SDB78158.1"/>
    <property type="molecule type" value="Genomic_DNA"/>
</dbReference>
<gene>
    <name evidence="9" type="ORF">SAMN05192581_103519</name>
</gene>
<dbReference type="PIRSF" id="PIRSF038994">
    <property type="entry name" value="NagA"/>
    <property type="match status" value="1"/>
</dbReference>
<evidence type="ECO:0000259" key="8">
    <source>
        <dbReference type="Pfam" id="PF01979"/>
    </source>
</evidence>